<evidence type="ECO:0000313" key="1">
    <source>
        <dbReference type="EMBL" id="CAD6445957.1"/>
    </source>
</evidence>
<proteinExistence type="predicted"/>
<reference evidence="1" key="1">
    <citation type="submission" date="2020-10" db="EMBL/GenBank/DDBJ databases">
        <authorList>
            <person name="Kusch S."/>
        </authorList>
    </citation>
    <scope>NUCLEOTIDE SEQUENCE</scope>
    <source>
        <strain evidence="1">SwB9</strain>
    </source>
</reference>
<dbReference type="AlphaFoldDB" id="A0A8H2VWK2"/>
<name>A0A8H2VWK2_9HELO</name>
<sequence>MRKAIHSAKEPAVEPPIIVESDYSPDSYSSFGVSFNKRKIPTPSISKSPKSLNDSRERMRYTCSFKKTDMTIQKDNPENDPFDNRYLSEKKYTTKSSIQGPIRELVVVMESPVKSGGIGTEAKGSVRYRVCAVGLKEALDDTFRMVISDTDDDLDDTESYTRSSKAFTSKSKIRVTFQKGAPSN</sequence>
<evidence type="ECO:0000313" key="2">
    <source>
        <dbReference type="Proteomes" id="UP000624404"/>
    </source>
</evidence>
<keyword evidence="2" id="KW-1185">Reference proteome</keyword>
<accession>A0A8H2VWK2</accession>
<gene>
    <name evidence="1" type="ORF">SCLTRI_LOCUS5677</name>
</gene>
<dbReference type="Proteomes" id="UP000624404">
    <property type="component" value="Unassembled WGS sequence"/>
</dbReference>
<comment type="caution">
    <text evidence="1">The sequence shown here is derived from an EMBL/GenBank/DDBJ whole genome shotgun (WGS) entry which is preliminary data.</text>
</comment>
<organism evidence="1 2">
    <name type="scientific">Sclerotinia trifoliorum</name>
    <dbReference type="NCBI Taxonomy" id="28548"/>
    <lineage>
        <taxon>Eukaryota</taxon>
        <taxon>Fungi</taxon>
        <taxon>Dikarya</taxon>
        <taxon>Ascomycota</taxon>
        <taxon>Pezizomycotina</taxon>
        <taxon>Leotiomycetes</taxon>
        <taxon>Helotiales</taxon>
        <taxon>Sclerotiniaceae</taxon>
        <taxon>Sclerotinia</taxon>
    </lineage>
</organism>
<dbReference type="EMBL" id="CAJHIA010000017">
    <property type="protein sequence ID" value="CAD6445957.1"/>
    <property type="molecule type" value="Genomic_DNA"/>
</dbReference>
<protein>
    <submittedName>
        <fullName evidence="1">E631ebf2-1340-4503-ba00-1013508f0a67</fullName>
    </submittedName>
</protein>